<feature type="non-terminal residue" evidence="3">
    <location>
        <position position="1"/>
    </location>
</feature>
<dbReference type="EMBL" id="UOFQ01000035">
    <property type="protein sequence ID" value="VAW86152.1"/>
    <property type="molecule type" value="Genomic_DNA"/>
</dbReference>
<dbReference type="InterPro" id="IPR002104">
    <property type="entry name" value="Integrase_catalytic"/>
</dbReference>
<dbReference type="GO" id="GO:0003677">
    <property type="term" value="F:DNA binding"/>
    <property type="evidence" value="ECO:0007669"/>
    <property type="project" value="InterPro"/>
</dbReference>
<evidence type="ECO:0000313" key="3">
    <source>
        <dbReference type="EMBL" id="VAW86152.1"/>
    </source>
</evidence>
<reference evidence="3" key="1">
    <citation type="submission" date="2018-06" db="EMBL/GenBank/DDBJ databases">
        <authorList>
            <person name="Zhirakovskaya E."/>
        </authorList>
    </citation>
    <scope>NUCLEOTIDE SEQUENCE</scope>
</reference>
<evidence type="ECO:0000259" key="2">
    <source>
        <dbReference type="PROSITE" id="PS51898"/>
    </source>
</evidence>
<keyword evidence="1" id="KW-0233">DNA recombination</keyword>
<dbReference type="GO" id="GO:0006310">
    <property type="term" value="P:DNA recombination"/>
    <property type="evidence" value="ECO:0007669"/>
    <property type="project" value="UniProtKB-KW"/>
</dbReference>
<dbReference type="Gene3D" id="1.10.443.10">
    <property type="entry name" value="Intergrase catalytic core"/>
    <property type="match status" value="1"/>
</dbReference>
<evidence type="ECO:0000256" key="1">
    <source>
        <dbReference type="ARBA" id="ARBA00023172"/>
    </source>
</evidence>
<feature type="domain" description="Tyr recombinase" evidence="2">
    <location>
        <begin position="2"/>
        <end position="116"/>
    </location>
</feature>
<accession>A0A3B0ZF89</accession>
<dbReference type="GO" id="GO:0015074">
    <property type="term" value="P:DNA integration"/>
    <property type="evidence" value="ECO:0007669"/>
    <property type="project" value="InterPro"/>
</dbReference>
<sequence>QHVPTVMSINEVVTIIKAMKGTNRLMAKFMYVGGLRLMEVVRARIHDFDFDNEKFLVRDGKGAKSRITCFPKQIHDDFHLHFEQVKSWYENDLSQGLCNTYLPHALARKYPGAPTA</sequence>
<dbReference type="AlphaFoldDB" id="A0A3B0ZF89"/>
<dbReference type="PROSITE" id="PS51898">
    <property type="entry name" value="TYR_RECOMBINASE"/>
    <property type="match status" value="1"/>
</dbReference>
<dbReference type="InterPro" id="IPR013762">
    <property type="entry name" value="Integrase-like_cat_sf"/>
</dbReference>
<name>A0A3B0ZF89_9ZZZZ</name>
<organism evidence="3">
    <name type="scientific">hydrothermal vent metagenome</name>
    <dbReference type="NCBI Taxonomy" id="652676"/>
    <lineage>
        <taxon>unclassified sequences</taxon>
        <taxon>metagenomes</taxon>
        <taxon>ecological metagenomes</taxon>
    </lineage>
</organism>
<dbReference type="SUPFAM" id="SSF56349">
    <property type="entry name" value="DNA breaking-rejoining enzymes"/>
    <property type="match status" value="1"/>
</dbReference>
<protein>
    <recommendedName>
        <fullName evidence="2">Tyr recombinase domain-containing protein</fullName>
    </recommendedName>
</protein>
<dbReference type="InterPro" id="IPR011010">
    <property type="entry name" value="DNA_brk_join_enz"/>
</dbReference>
<proteinExistence type="predicted"/>
<gene>
    <name evidence="3" type="ORF">MNBD_GAMMA17-116</name>
</gene>
<dbReference type="Pfam" id="PF00589">
    <property type="entry name" value="Phage_integrase"/>
    <property type="match status" value="1"/>
</dbReference>